<gene>
    <name evidence="1" type="ORF">MSG28_013697</name>
</gene>
<proteinExistence type="predicted"/>
<accession>A0ACC0K926</accession>
<protein>
    <submittedName>
        <fullName evidence="1">Uncharacterized protein</fullName>
    </submittedName>
</protein>
<dbReference type="Proteomes" id="UP001064048">
    <property type="component" value="Chromosome 24"/>
</dbReference>
<reference evidence="1 2" key="1">
    <citation type="journal article" date="2022" name="Genome Biol. Evol.">
        <title>The Spruce Budworm Genome: Reconstructing the Evolutionary History of Antifreeze Proteins.</title>
        <authorList>
            <person name="Beliveau C."/>
            <person name="Gagne P."/>
            <person name="Picq S."/>
            <person name="Vernygora O."/>
            <person name="Keeling C.I."/>
            <person name="Pinkney K."/>
            <person name="Doucet D."/>
            <person name="Wen F."/>
            <person name="Johnston J.S."/>
            <person name="Maaroufi H."/>
            <person name="Boyle B."/>
            <person name="Laroche J."/>
            <person name="Dewar K."/>
            <person name="Juretic N."/>
            <person name="Blackburn G."/>
            <person name="Nisole A."/>
            <person name="Brunet B."/>
            <person name="Brandao M."/>
            <person name="Lumley L."/>
            <person name="Duan J."/>
            <person name="Quan G."/>
            <person name="Lucarotti C.J."/>
            <person name="Roe A.D."/>
            <person name="Sperling F.A.H."/>
            <person name="Levesque R.C."/>
            <person name="Cusson M."/>
        </authorList>
    </citation>
    <scope>NUCLEOTIDE SEQUENCE [LARGE SCALE GENOMIC DNA]</scope>
    <source>
        <strain evidence="1">Glfc:IPQL:Cfum</strain>
    </source>
</reference>
<evidence type="ECO:0000313" key="1">
    <source>
        <dbReference type="EMBL" id="KAI8432737.1"/>
    </source>
</evidence>
<keyword evidence="2" id="KW-1185">Reference proteome</keyword>
<dbReference type="EMBL" id="CM046124">
    <property type="protein sequence ID" value="KAI8432737.1"/>
    <property type="molecule type" value="Genomic_DNA"/>
</dbReference>
<organism evidence="1 2">
    <name type="scientific">Choristoneura fumiferana</name>
    <name type="common">Spruce budworm moth</name>
    <name type="synonym">Archips fumiferana</name>
    <dbReference type="NCBI Taxonomy" id="7141"/>
    <lineage>
        <taxon>Eukaryota</taxon>
        <taxon>Metazoa</taxon>
        <taxon>Ecdysozoa</taxon>
        <taxon>Arthropoda</taxon>
        <taxon>Hexapoda</taxon>
        <taxon>Insecta</taxon>
        <taxon>Pterygota</taxon>
        <taxon>Neoptera</taxon>
        <taxon>Endopterygota</taxon>
        <taxon>Lepidoptera</taxon>
        <taxon>Glossata</taxon>
        <taxon>Ditrysia</taxon>
        <taxon>Tortricoidea</taxon>
        <taxon>Tortricidae</taxon>
        <taxon>Tortricinae</taxon>
        <taxon>Choristoneura</taxon>
    </lineage>
</organism>
<comment type="caution">
    <text evidence="1">The sequence shown here is derived from an EMBL/GenBank/DDBJ whole genome shotgun (WGS) entry which is preliminary data.</text>
</comment>
<evidence type="ECO:0000313" key="2">
    <source>
        <dbReference type="Proteomes" id="UP001064048"/>
    </source>
</evidence>
<sequence>MLPHDRGVAAPLVIFILSTYLGDRAMLGLKLAIGRVLLTTHLNVLDPSVPTWKFDRRVIWTTPDKAGPKKKPLVVFYKG</sequence>
<name>A0ACC0K926_CHOFU</name>